<name>A0A1R1PKQ9_ZANCU</name>
<dbReference type="InterPro" id="IPR031107">
    <property type="entry name" value="Small_HSP"/>
</dbReference>
<comment type="similarity">
    <text evidence="2 3">Belongs to the small heat shock protein (HSP20) family.</text>
</comment>
<evidence type="ECO:0000259" key="5">
    <source>
        <dbReference type="PROSITE" id="PS01031"/>
    </source>
</evidence>
<dbReference type="EMBL" id="LSSK01000866">
    <property type="protein sequence ID" value="OMH81561.1"/>
    <property type="molecule type" value="Genomic_DNA"/>
</dbReference>
<feature type="region of interest" description="Disordered" evidence="4">
    <location>
        <begin position="1"/>
        <end position="22"/>
    </location>
</feature>
<reference evidence="7" key="1">
    <citation type="submission" date="2017-01" db="EMBL/GenBank/DDBJ databases">
        <authorList>
            <person name="Wang Y."/>
            <person name="White M."/>
            <person name="Kvist S."/>
            <person name="Moncalvo J.-M."/>
        </authorList>
    </citation>
    <scope>NUCLEOTIDE SEQUENCE [LARGE SCALE GENOMIC DNA]</scope>
    <source>
        <strain evidence="7">COL-18-3</strain>
    </source>
</reference>
<keyword evidence="7" id="KW-1185">Reference proteome</keyword>
<evidence type="ECO:0000313" key="6">
    <source>
        <dbReference type="EMBL" id="OMH81561.1"/>
    </source>
</evidence>
<dbReference type="Proteomes" id="UP000188320">
    <property type="component" value="Unassembled WGS sequence"/>
</dbReference>
<evidence type="ECO:0000256" key="1">
    <source>
        <dbReference type="ARBA" id="ARBA00023016"/>
    </source>
</evidence>
<dbReference type="Gene3D" id="2.60.40.790">
    <property type="match status" value="1"/>
</dbReference>
<dbReference type="OrthoDB" id="1431247at2759"/>
<keyword evidence="1 6" id="KW-0346">Stress response</keyword>
<proteinExistence type="inferred from homology"/>
<evidence type="ECO:0000256" key="4">
    <source>
        <dbReference type="SAM" id="MobiDB-lite"/>
    </source>
</evidence>
<evidence type="ECO:0000256" key="2">
    <source>
        <dbReference type="PROSITE-ProRule" id="PRU00285"/>
    </source>
</evidence>
<comment type="caution">
    <text evidence="6">The sequence shown here is derived from an EMBL/GenBank/DDBJ whole genome shotgun (WGS) entry which is preliminary data.</text>
</comment>
<gene>
    <name evidence="6" type="ORF">AX774_g4952</name>
</gene>
<dbReference type="InterPro" id="IPR008978">
    <property type="entry name" value="HSP20-like_chaperone"/>
</dbReference>
<dbReference type="CDD" id="cd06464">
    <property type="entry name" value="ACD_sHsps-like"/>
    <property type="match status" value="1"/>
</dbReference>
<accession>A0A1R1PKQ9</accession>
<feature type="domain" description="SHSP" evidence="5">
    <location>
        <begin position="72"/>
        <end position="184"/>
    </location>
</feature>
<evidence type="ECO:0000256" key="3">
    <source>
        <dbReference type="RuleBase" id="RU003616"/>
    </source>
</evidence>
<feature type="compositionally biased region" description="Basic and acidic residues" evidence="4">
    <location>
        <begin position="1"/>
        <end position="17"/>
    </location>
</feature>
<dbReference type="Pfam" id="PF00011">
    <property type="entry name" value="HSP20"/>
    <property type="match status" value="1"/>
</dbReference>
<dbReference type="PROSITE" id="PS01031">
    <property type="entry name" value="SHSP"/>
    <property type="match status" value="1"/>
</dbReference>
<protein>
    <submittedName>
        <fullName evidence="6">Small heat shock protein C4</fullName>
    </submittedName>
</protein>
<evidence type="ECO:0000313" key="7">
    <source>
        <dbReference type="Proteomes" id="UP000188320"/>
    </source>
</evidence>
<dbReference type="PANTHER" id="PTHR11527">
    <property type="entry name" value="HEAT-SHOCK PROTEIN 20 FAMILY MEMBER"/>
    <property type="match status" value="1"/>
</dbReference>
<organism evidence="6 7">
    <name type="scientific">Zancudomyces culisetae</name>
    <name type="common">Gut fungus</name>
    <name type="synonym">Smittium culisetae</name>
    <dbReference type="NCBI Taxonomy" id="1213189"/>
    <lineage>
        <taxon>Eukaryota</taxon>
        <taxon>Fungi</taxon>
        <taxon>Fungi incertae sedis</taxon>
        <taxon>Zoopagomycota</taxon>
        <taxon>Kickxellomycotina</taxon>
        <taxon>Harpellomycetes</taxon>
        <taxon>Harpellales</taxon>
        <taxon>Legeriomycetaceae</taxon>
        <taxon>Zancudomyces</taxon>
    </lineage>
</organism>
<dbReference type="InterPro" id="IPR002068">
    <property type="entry name" value="A-crystallin/Hsp20_dom"/>
</dbReference>
<dbReference type="AlphaFoldDB" id="A0A1R1PKQ9"/>
<dbReference type="SUPFAM" id="SSF49764">
    <property type="entry name" value="HSP20-like chaperones"/>
    <property type="match status" value="1"/>
</dbReference>
<sequence>MSSASERKEISKPEDRGTSTVGFWGPRGFEDFFDPFHRHLAPFYRDLEDVFGGALARPLYAPFSARSGRNEGMDRLWNPRVDVRETKDKIKVIADIPGVPKENVEMKIVNDRIYIKGKKEESKLTEGEGTRIQERSWGNFERSFTLPKNVDTSKITAKMENGVLEVDIPVVEQAPKNEFRISID</sequence>